<dbReference type="Pfam" id="PF17865">
    <property type="entry name" value="AAA_lid_5"/>
    <property type="match status" value="1"/>
</dbReference>
<feature type="compositionally biased region" description="Basic and acidic residues" evidence="12">
    <location>
        <begin position="4540"/>
        <end position="4552"/>
    </location>
</feature>
<evidence type="ECO:0000259" key="13">
    <source>
        <dbReference type="PROSITE" id="PS50234"/>
    </source>
</evidence>
<evidence type="ECO:0000256" key="9">
    <source>
        <dbReference type="ARBA" id="ARBA00023242"/>
    </source>
</evidence>
<dbReference type="GO" id="GO:0005654">
    <property type="term" value="C:nucleoplasm"/>
    <property type="evidence" value="ECO:0007669"/>
    <property type="project" value="UniProtKB-SubCell"/>
</dbReference>
<dbReference type="InterPro" id="IPR048617">
    <property type="entry name" value="MDN1_AAA_lid_4"/>
</dbReference>
<comment type="subcellular location">
    <subcellularLocation>
        <location evidence="1">Nucleus</location>
        <location evidence="1">Nucleolus</location>
    </subcellularLocation>
    <subcellularLocation>
        <location evidence="2">Nucleus</location>
        <location evidence="2">Nucleoplasm</location>
    </subcellularLocation>
</comment>
<feature type="compositionally biased region" description="Acidic residues" evidence="12">
    <location>
        <begin position="4613"/>
        <end position="4623"/>
    </location>
</feature>
<keyword evidence="9 10" id="KW-0539">Nucleus</keyword>
<dbReference type="OrthoDB" id="5186at2759"/>
<feature type="domain" description="VWFA" evidence="13">
    <location>
        <begin position="4723"/>
        <end position="4924"/>
    </location>
</feature>
<feature type="compositionally biased region" description="Polar residues" evidence="12">
    <location>
        <begin position="4427"/>
        <end position="4438"/>
    </location>
</feature>
<comment type="function">
    <text evidence="10">Nuclear chaperone required for maturation and nuclear export of pre-60S ribosome subunits.</text>
</comment>
<dbReference type="InterPro" id="IPR041190">
    <property type="entry name" value="Midasin_AAA_lid_5"/>
</dbReference>
<dbReference type="InterPro" id="IPR003593">
    <property type="entry name" value="AAA+_ATPase"/>
</dbReference>
<feature type="compositionally biased region" description="Polar residues" evidence="12">
    <location>
        <begin position="4390"/>
        <end position="4400"/>
    </location>
</feature>
<feature type="compositionally biased region" description="Acidic residues" evidence="12">
    <location>
        <begin position="4324"/>
        <end position="4338"/>
    </location>
</feature>
<dbReference type="InterPro" id="IPR011704">
    <property type="entry name" value="ATPase_dyneun-rel_AAA"/>
</dbReference>
<feature type="compositionally biased region" description="Polar residues" evidence="12">
    <location>
        <begin position="4487"/>
        <end position="4502"/>
    </location>
</feature>
<dbReference type="Pfam" id="PF17867">
    <property type="entry name" value="AAA_lid_7"/>
    <property type="match status" value="3"/>
</dbReference>
<dbReference type="Pfam" id="PF07728">
    <property type="entry name" value="AAA_5"/>
    <property type="match status" value="8"/>
</dbReference>
<feature type="region of interest" description="Disordered" evidence="12">
    <location>
        <begin position="4130"/>
        <end position="4639"/>
    </location>
</feature>
<keyword evidence="8 10" id="KW-0143">Chaperone</keyword>
<evidence type="ECO:0000256" key="5">
    <source>
        <dbReference type="ARBA" id="ARBA00022553"/>
    </source>
</evidence>
<gene>
    <name evidence="14" type="ORF">FZEAL_2604</name>
</gene>
<dbReference type="Proteomes" id="UP000635477">
    <property type="component" value="Unassembled WGS sequence"/>
</dbReference>
<sequence>MGMIDVSRQRRSLLADATVLEHLPSELLAIIQDQTSTKLLDAVAEAALSPPLTERVFAHFEHVFPDICARWILNPGNESQRIRIYSALARTLPFAPYLSTFIEYASHSPAKPTNSLSLRLPPLRLDQHAIPKDEETLLKSLLVAWRLISFDSRHYGPLTSAALMQTLFKHESKAIRYLATRIFIQLLHGSDWKLESLIQEHIGKNEAILADFDGRSIDYGFLSLYEQSRVKSVITLREEIQAAHEADENASPCLQTLTPYVVSYGNAILPRPLGPAGESSNLVLTPTTTSNLERLASMLRESDPVLLYGLPGVGKTALVHELAKQLGMYSSMVTLHLNEQTDAKMLIGLYSTDTKPGSFQWRPGVLTTAVREGRWVLVEDLDRAPTEVLSTLLPLIERKELLIPSRGERIQAASSFRLFATVRTSRGMNGRENLPSLVGIRFWQTLSTHALAASELEDVIVQTYPILRKFIPGILAVYGRLARVSSTPGALSRGRNVMDRQMTLRDLLKWCRRLRECLVAAGSKTGEEPISETTRDWMFMEAVDCFVGSCPDPEIGKQLIYAIAEEMHLSQERAEHYITANIPPLEESDNLYSIGRTVLRKKKNSDRVQKSRRPFANTAHAKKLLEQIAVAVKLNEPVLLVGETGIGKTTVVQQLADSLGHKLIAVNLSQQSEVGDLLGGFKPVNTRTLAMPLKEEFEDLFSATGISASKNQKYLEQVGKCFAKGQWSRVSKLWKEAPKMFNKIVKELERVQQSESRNGDEQPTKRRKTQSKLQTLLDLQPRWDTFARSLEQFDVQISGGSGTFAFSFVEGNLVKAVRNGDWVLLDEINLASPDTLESITDLLTGPDERPFILLSETGEIEKIEAHPNFRIFGAMNPATDIGKRDLPVGIRSRFTEVYVSSPDKDLKDLLTIIKTYLGGSSSKNDQAADDIARLYLNTKRLAEEKRLVDGANEVPHFSLRTLTRVLSYVNTIAPYYGVRRALYEGFSMGFLTLLDRDSEKMLVPLITHHLFERHGNSQSVLSQAPKHPNDGKQYVRFKNKSRDRQYWLFQGNEIPIERDDYIITPYVERNLLNLVRATSTRRFPILIQGPTSAGKTSMIEYLANFTGNKFVRINNHEHTDLQEYLGTYVSGSDGRLRFQEGILVQAMRQGHWIVLDELNLAPTDVLEALNRLLDDNRELLIPETQEVVKPHENFILFATQNPPGLYGGRKVLSRAFRNRFLELHFDDIPEDELEFILQQRSRNTSPPDCRRIVTVYKELSRLRQTSRVFEQKDSFATLRDLFRWALREADTREEIAAHGFMLLAERVRDEEERIAVQEIIETVFKVKIDPQDLYSATTASELKQHSQKANSQGVVWTHAMRRLYVLVARALRNNEPVLLVGETGCGKTTVVQLLAEALKKELHIVNAHQNTETGDLIGSQRPVRNRGAIVEALDTDLKTVLQTLGLDLSGSVEERLAMYKALDSSIISKVPDQFRERITFNETRSKALFEWADGSLVEAMREGHFFLLDEISLADDSVLERLNSVLEPSRTLLLAEKGVDNSFVVGAEGFQFFATMNPGGDFGKKELSPALRNRFTEIWVPALSQSEDIHEIVKTKLTGNSKQLVDVIVKFAAWFGETFRSMATAPFSIREILVWVQFINNFQSDEVIVSLVHGASTIFIDSIGANPSAILATDPKSINEQRQRCLDKLSELIGKDVSRVYETHPELTMDEKSLTIGHFSIPRSSAGVADPGFAFHAPTTRLNAMRVLRALQMQKPILLEGSPGVGKTTLVAALSQACGQPLTRINLSDQTDLMDLFGTDVPVEGAEAGNFAWRDAPFLQAMQKGEWVLLDEMNLASQSVLEGLNACLDHRGEVYVSELDQVFKRHPDFRLFAAQNPHHQGGGRKGLPSSFVNRFIVVYADVFSDDDLNLIATHNYPNISGPVISQLIQFVSQLEHKLGVEKAFGLQGSPWEFNLRDVLRWLKLLDSSDPLLHNAQAEDFLDIIVRQRFRSERDREEVNNLFTQISGSAPRQHSMYHDINPMFGQIGLALLDRQLNSQPERLPNIDIVPRLSELESLMICVKQNVPCILSSPSGYGKSVLLEHVAALAGKSLTVFPMNADIDTMDLVGGFEQADPLREVNAALRSLQQDLQNSIMSTVPGGVPQDALRLLHLLDGFAGEVDSLPSITTCVESLLATLPSDSEVATTLSKTLVLLQSPLVLENPRFEWLDGVIVKALQMGEWLVLDNANMCNASVLDRLNSLLEPNGFLSINEHCGPSGEPRIVTPHPDFRVFLTMDPRYGELSRAMRNRAVEIHISTPPPALDPCFSRIVSVESSLQRYNMSQQIAKKVSEIDGRHEIVDSGLEVLSITDVSLLPRFANTLAGNGADKTALSSSVGELLDFFHSANGSDGVNAISQLYTSLPVPAGLTSAQPVHPLNNYPVTQLLPVQDQARWLGACLEFYRDLHHLQKSIEDQRRQAQVNKLTSLNRLQRSLVSDRVAAVSKDSTVRLASFLTSTINAMREWLGFKFDSFDSWMERVQILRGVVRYVERTINLSTDTDFDEAKFQAHLAQGANFLQKHLDASSGAEEREFAAYLLDRLGKDFTAGFKLSTGLSMELLWHIFRPTPLPTKSILDRTLELEKLGARFDALRWKAGASIPALSKAMVTLEKASGILRADVPNADSLLQDLTAEIESLEAHIGTEEVELKPFLADEFEILRQVSMLKSLTPGSEPTQPTQELQVLSDVPTRAGMMSASSHHQAALLQSVENLVYQDQYSWDGKFATSFWSKMQTMRSVNLASLALLEAELPIAGRQFANLSADLIIDPLSRLNNVLLKLLVEIFSAHGQHSNEAVTKVVELASQGLADLSTNSADLDDLVSGFEADHFRQIATEHFVPVLKALVASQQEPQRQAYLSALAWIQFSIGTVKLYVPDRVFDPQSRPKMEREFLQEMYALLNDRTDTLREMEKLFTGQDENERILLLEQEAAALGPLPEEVRPIYRPEQSELSGLHAEFSNVLKAVTGPTLSSALQTLITDPIQAAEELQLVRENVLRLLDRLSARFEAYQDMTRPTSNLLRCLMVGLSLCHASSSRDLAPASEELLKIAPFLGGSMWNQDSGDFSSRSFEFLTYMGAVVSVEGIDNVQPKAIEMVFQSFHNFFDEWNKRLDTDRKEAAANGSLYRFRGSLEDEEEFDAEEFNELFPTFDDEETRNGIPAKKEDEVRDQSLRVAQVHKNIFLDRQESLVALRDVCQSVGDRIISETIDHKNVDRSLTSKMLASTMLILNDKVDFLAASSVDKSYNFYTDANVPEARQLVALIHKIKERFRELQLVDEIGHMQPLADVIQACDRVLELIHTEPLAKILPKVEYLHSHVYEWQFGGWASKVHGVLSLHNLLTDTVIRWRRLELSTWANLFDMEQKKCQNDAYSWWFVAYEVVIAVPLSLVDEPDEMHAYAASLIQSLEMYFSTSIIGQYGARLALLRQLQSHLKLLTKDYPILEIILNSLSNFIQYYSRYEKVMDETIQKGRLPIEKKMKDVLLMASWKDTNINALRESARKSHQKLFRIVRKFRGILGQEAKQIIEQGLPDENVRREARPRNKPATANVPHEAFSQLDSIAPGWINGHKRLANVSKTVSVMRKVSDAPLMTSTVPQLMDEFISELNESMAELRKETPPFLTDENKDQIKHLKTRKRKLFADTLRDLRQMGLRYNLGQDMLAQQDSLSLILSTIQPVQLSESDAAETIDYYLHKILDLVPKARLAARDHSEDLTGAEVGRSIGFVEGMLNLLLSQRSFISSGASSLSSIKKSMDQFSNLGRFQDNGALTQKTTQSNWARLLPWLTHIIQFAVRLIEIHEKLGQTKHVKVLEQLKSWSGRFESLQTSSLGLAQLPEHLSSQATLRAETTFSDELAAFRDIVQNLISEQPNLAFVLGQVRGWTKIANQSINSTSTDVELTSFANAVSTLCDKILVAVEGAQRTAREIPTNDEDPAWLTAHSDGFTNLFRKLRVEEVERSVASCINMMQHIDMEQQHLSQAAMSLMAIASPILAEYVDFCQQTLMQVVDIHGAVAHMAYNMTKAFTQISSQGFCTPHEKSDETSGESGKVESGTGLGDGEGAEDISKDIQPDEDLSELAQEANKEESGEMEDEKDAVDMADEELEGDMGSVDGADDDEEGSKNGDEEEDKDEMDEEAGEVDDLDPTAVDEKMWDGDDEEKADKDQQGDKAKGQKKDDEQMAADEDAKKQEGEEQPDVDDSGEQDAEEVAAEEEDVKTQEEMNKQEQTAQENDTLALPDDMELDLGDEQESASDSDDLDALSDIEEETHEAEDQEMGDHEEEEEEDAAAQAQLQEEAGEEAEIEEDEETPEDKVGGNDEVQEDVKPEEEEDKAEEQEDAMDQTQPPKDNATADTDNAAPSDVKSSGQDQNADSMDLDEKFQDNAAQQEDGEMGEGAADQDTSAGNKGSMSRSKEILDKAEQEQEQDKTESARSDPFKKLGDALERWHRQQEDIKDNDPSDNNEQNAPQDPNADQSRQEFQHLQDDDTAADTQAMGTADDEQVQPIDESMAIDEEKQDPSSRLMDEDKDEEAEQDLDKMDTADPAEAADADKQDSDKDADDTRTGVKTRQGNYDRELTPTEQEAQQAEEDEEEAEIQETSTQLSTTHISDEERPLRDLGEAMQQWSEFQTKTHSLSLSLTSQLRLILTPSQSTKLSGAFRTGKRLNIKRIIPYIASSYKRDKIWMRRSIPTKRTYQILLCVDDSKSMGESSSGTLAMESLVMVSRSLTMLEAGQVGIMGFGSDVFTAHGLTEPFASDAGAKVLQKFNFSQDRTDIGLLIQRTIETFRLARQQSSAGSDLWQLALIMSDGLTPSSAHDGIRRQLREAMEERIMVVFIIMDDTGKKKGDSVLELKEAKFVRDGGESRVVIERYLDTFPFQYYLIVHHLDELPSALAGLLRTWFAEVNA</sequence>
<feature type="compositionally biased region" description="Acidic residues" evidence="12">
    <location>
        <begin position="4267"/>
        <end position="4315"/>
    </location>
</feature>
<dbReference type="EMBL" id="JABEYC010000158">
    <property type="protein sequence ID" value="KAF4981635.1"/>
    <property type="molecule type" value="Genomic_DNA"/>
</dbReference>
<feature type="region of interest" description="Disordered" evidence="12">
    <location>
        <begin position="751"/>
        <end position="772"/>
    </location>
</feature>
<dbReference type="SUPFAM" id="SSF53300">
    <property type="entry name" value="vWA-like"/>
    <property type="match status" value="1"/>
</dbReference>
<dbReference type="FunFam" id="3.40.50.300:FF:000582">
    <property type="entry name" value="Midasin"/>
    <property type="match status" value="1"/>
</dbReference>
<dbReference type="PIRSF" id="PIRSF010340">
    <property type="entry name" value="Midasin"/>
    <property type="match status" value="1"/>
</dbReference>
<evidence type="ECO:0000256" key="4">
    <source>
        <dbReference type="ARBA" id="ARBA00017143"/>
    </source>
</evidence>
<evidence type="ECO:0000256" key="2">
    <source>
        <dbReference type="ARBA" id="ARBA00004642"/>
    </source>
</evidence>
<dbReference type="GO" id="GO:0005524">
    <property type="term" value="F:ATP binding"/>
    <property type="evidence" value="ECO:0007669"/>
    <property type="project" value="UniProtKB-KW"/>
</dbReference>
<dbReference type="InterPro" id="IPR040848">
    <property type="entry name" value="AAA_lid_7"/>
</dbReference>
<evidence type="ECO:0000256" key="6">
    <source>
        <dbReference type="ARBA" id="ARBA00022741"/>
    </source>
</evidence>
<reference evidence="14" key="2">
    <citation type="submission" date="2020-05" db="EMBL/GenBank/DDBJ databases">
        <authorList>
            <person name="Kim H.-S."/>
            <person name="Proctor R.H."/>
            <person name="Brown D.W."/>
        </authorList>
    </citation>
    <scope>NUCLEOTIDE SEQUENCE</scope>
    <source>
        <strain evidence="14">NRRL 22465</strain>
    </source>
</reference>
<dbReference type="GO" id="GO:0030687">
    <property type="term" value="C:preribosome, large subunit precursor"/>
    <property type="evidence" value="ECO:0007669"/>
    <property type="project" value="TreeGrafter"/>
</dbReference>
<dbReference type="CDD" id="cd00009">
    <property type="entry name" value="AAA"/>
    <property type="match status" value="3"/>
</dbReference>
<dbReference type="InterPro" id="IPR027417">
    <property type="entry name" value="P-loop_NTPase"/>
</dbReference>
<keyword evidence="15" id="KW-1185">Reference proteome</keyword>
<feature type="coiled-coil region" evidence="11">
    <location>
        <begin position="2658"/>
        <end position="2685"/>
    </location>
</feature>
<evidence type="ECO:0000313" key="15">
    <source>
        <dbReference type="Proteomes" id="UP000635477"/>
    </source>
</evidence>
<evidence type="ECO:0000256" key="8">
    <source>
        <dbReference type="ARBA" id="ARBA00023186"/>
    </source>
</evidence>
<organism evidence="14 15">
    <name type="scientific">Fusarium zealandicum</name>
    <dbReference type="NCBI Taxonomy" id="1053134"/>
    <lineage>
        <taxon>Eukaryota</taxon>
        <taxon>Fungi</taxon>
        <taxon>Dikarya</taxon>
        <taxon>Ascomycota</taxon>
        <taxon>Pezizomycotina</taxon>
        <taxon>Sordariomycetes</taxon>
        <taxon>Hypocreomycetidae</taxon>
        <taxon>Hypocreales</taxon>
        <taxon>Nectriaceae</taxon>
        <taxon>Fusarium</taxon>
        <taxon>Fusarium staphyleae species complex</taxon>
    </lineage>
</organism>
<dbReference type="Pfam" id="PF21108">
    <property type="entry name" value="MDN1_4th"/>
    <property type="match status" value="1"/>
</dbReference>
<dbReference type="SUPFAM" id="SSF52540">
    <property type="entry name" value="P-loop containing nucleoside triphosphate hydrolases"/>
    <property type="match status" value="6"/>
</dbReference>
<feature type="compositionally biased region" description="Basic and acidic residues" evidence="12">
    <location>
        <begin position="751"/>
        <end position="764"/>
    </location>
</feature>
<feature type="compositionally biased region" description="Basic and acidic residues" evidence="12">
    <location>
        <begin position="4503"/>
        <end position="4512"/>
    </location>
</feature>
<keyword evidence="7 10" id="KW-0067">ATP-binding</keyword>
<protein>
    <recommendedName>
        <fullName evidence="4 10">Midasin</fullName>
    </recommendedName>
</protein>
<feature type="compositionally biased region" description="Low complexity" evidence="12">
    <location>
        <begin position="4376"/>
        <end position="4386"/>
    </location>
</feature>
<keyword evidence="6 10" id="KW-0547">Nucleotide-binding</keyword>
<comment type="similarity">
    <text evidence="3 10">Belongs to the midasin family.</text>
</comment>
<feature type="compositionally biased region" description="Basic and acidic residues" evidence="12">
    <location>
        <begin position="4576"/>
        <end position="4591"/>
    </location>
</feature>
<evidence type="ECO:0000256" key="11">
    <source>
        <dbReference type="SAM" id="Coils"/>
    </source>
</evidence>
<keyword evidence="11" id="KW-0175">Coiled coil</keyword>
<dbReference type="GO" id="GO:0016887">
    <property type="term" value="F:ATP hydrolysis activity"/>
    <property type="evidence" value="ECO:0007669"/>
    <property type="project" value="InterPro"/>
</dbReference>
<dbReference type="FunFam" id="3.40.50.300:FF:001368">
    <property type="entry name" value="Midasin"/>
    <property type="match status" value="1"/>
</dbReference>
<evidence type="ECO:0000256" key="7">
    <source>
        <dbReference type="ARBA" id="ARBA00022840"/>
    </source>
</evidence>
<dbReference type="PANTHER" id="PTHR48103:SF2">
    <property type="entry name" value="MIDASIN"/>
    <property type="match status" value="1"/>
</dbReference>
<accession>A0A8H4UQD0</accession>
<evidence type="ECO:0000256" key="1">
    <source>
        <dbReference type="ARBA" id="ARBA00004604"/>
    </source>
</evidence>
<dbReference type="InterPro" id="IPR036465">
    <property type="entry name" value="vWFA_dom_sf"/>
</dbReference>
<evidence type="ECO:0000256" key="12">
    <source>
        <dbReference type="SAM" id="MobiDB-lite"/>
    </source>
</evidence>
<dbReference type="GO" id="GO:0000027">
    <property type="term" value="P:ribosomal large subunit assembly"/>
    <property type="evidence" value="ECO:0007669"/>
    <property type="project" value="InterPro"/>
</dbReference>
<feature type="compositionally biased region" description="Basic and acidic residues" evidence="12">
    <location>
        <begin position="4177"/>
        <end position="4220"/>
    </location>
</feature>
<comment type="caution">
    <text evidence="14">The sequence shown here is derived from an EMBL/GenBank/DDBJ whole genome shotgun (WGS) entry which is preliminary data.</text>
</comment>
<feature type="compositionally biased region" description="Acidic residues" evidence="12">
    <location>
        <begin position="4347"/>
        <end position="4368"/>
    </location>
</feature>
<dbReference type="FunFam" id="3.40.50.300:FF:000712">
    <property type="entry name" value="Midasin"/>
    <property type="match status" value="1"/>
</dbReference>
<dbReference type="SMART" id="SM00382">
    <property type="entry name" value="AAA"/>
    <property type="match status" value="6"/>
</dbReference>
<evidence type="ECO:0000256" key="3">
    <source>
        <dbReference type="ARBA" id="ARBA00007188"/>
    </source>
</evidence>
<feature type="compositionally biased region" description="Acidic residues" evidence="12">
    <location>
        <begin position="4221"/>
        <end position="4243"/>
    </location>
</feature>
<feature type="region of interest" description="Disordered" evidence="12">
    <location>
        <begin position="4063"/>
        <end position="4100"/>
    </location>
</feature>
<evidence type="ECO:0000313" key="14">
    <source>
        <dbReference type="EMBL" id="KAF4981635.1"/>
    </source>
</evidence>
<dbReference type="GO" id="GO:0005730">
    <property type="term" value="C:nucleolus"/>
    <property type="evidence" value="ECO:0007669"/>
    <property type="project" value="UniProtKB-SubCell"/>
</dbReference>
<dbReference type="InterPro" id="IPR012099">
    <property type="entry name" value="Midasin"/>
</dbReference>
<dbReference type="GO" id="GO:0000055">
    <property type="term" value="P:ribosomal large subunit export from nucleus"/>
    <property type="evidence" value="ECO:0007669"/>
    <property type="project" value="TreeGrafter"/>
</dbReference>
<dbReference type="Gene3D" id="3.40.50.300">
    <property type="entry name" value="P-loop containing nucleotide triphosphate hydrolases"/>
    <property type="match status" value="6"/>
</dbReference>
<dbReference type="FunFam" id="3.40.50.300:FF:000142">
    <property type="entry name" value="Midasin"/>
    <property type="match status" value="1"/>
</dbReference>
<proteinExistence type="inferred from homology"/>
<dbReference type="PROSITE" id="PS50234">
    <property type="entry name" value="VWFA"/>
    <property type="match status" value="1"/>
</dbReference>
<feature type="compositionally biased region" description="Acidic residues" evidence="12">
    <location>
        <begin position="4142"/>
        <end position="4173"/>
    </location>
</feature>
<evidence type="ECO:0000256" key="10">
    <source>
        <dbReference type="PIRNR" id="PIRNR010340"/>
    </source>
</evidence>
<dbReference type="PANTHER" id="PTHR48103">
    <property type="entry name" value="MIDASIN-RELATED"/>
    <property type="match status" value="1"/>
</dbReference>
<feature type="compositionally biased region" description="Basic and acidic residues" evidence="12">
    <location>
        <begin position="4439"/>
        <end position="4485"/>
    </location>
</feature>
<dbReference type="Gene3D" id="3.40.50.410">
    <property type="entry name" value="von Willebrand factor, type A domain"/>
    <property type="match status" value="1"/>
</dbReference>
<name>A0A8H4UQD0_9HYPO</name>
<reference evidence="14" key="1">
    <citation type="journal article" date="2020" name="BMC Genomics">
        <title>Correction to: Identification and distribution of gene clusters required for synthesis of sphingolipid metabolism inhibitors in diverse species of the filamentous fungus Fusarium.</title>
        <authorList>
            <person name="Kim H.S."/>
            <person name="Lohmar J.M."/>
            <person name="Busman M."/>
            <person name="Brown D.W."/>
            <person name="Naumann T.A."/>
            <person name="Divon H.H."/>
            <person name="Lysoe E."/>
            <person name="Uhlig S."/>
            <person name="Proctor R.H."/>
        </authorList>
    </citation>
    <scope>NUCLEOTIDE SEQUENCE</scope>
    <source>
        <strain evidence="14">NRRL 22465</strain>
    </source>
</reference>
<dbReference type="InterPro" id="IPR002035">
    <property type="entry name" value="VWF_A"/>
</dbReference>
<keyword evidence="5" id="KW-0597">Phosphoprotein</keyword>